<reference evidence="3" key="2">
    <citation type="submission" date="2020-09" db="EMBL/GenBank/DDBJ databases">
        <authorList>
            <person name="Sun Q."/>
            <person name="Zhou Y."/>
        </authorList>
    </citation>
    <scope>NUCLEOTIDE SEQUENCE</scope>
    <source>
        <strain evidence="3">CGMCC 4.7308</strain>
    </source>
</reference>
<dbReference type="InterPro" id="IPR011551">
    <property type="entry name" value="NTP_PyrPHydrolase_MazG"/>
</dbReference>
<proteinExistence type="predicted"/>
<dbReference type="SUPFAM" id="SSF101386">
    <property type="entry name" value="all-alpha NTP pyrophosphatases"/>
    <property type="match status" value="1"/>
</dbReference>
<feature type="domain" description="NTP pyrophosphohydrolase MazG-like" evidence="2">
    <location>
        <begin position="47"/>
        <end position="124"/>
    </location>
</feature>
<dbReference type="PANTHER" id="PTHR30522:SF0">
    <property type="entry name" value="NUCLEOSIDE TRIPHOSPHATE PYROPHOSPHOHYDROLASE"/>
    <property type="match status" value="1"/>
</dbReference>
<dbReference type="GO" id="GO:0047429">
    <property type="term" value="F:nucleoside triphosphate diphosphatase activity"/>
    <property type="evidence" value="ECO:0007669"/>
    <property type="project" value="TreeGrafter"/>
</dbReference>
<dbReference type="GO" id="GO:0046076">
    <property type="term" value="P:dTTP catabolic process"/>
    <property type="evidence" value="ECO:0007669"/>
    <property type="project" value="TreeGrafter"/>
</dbReference>
<comment type="caution">
    <text evidence="3">The sequence shown here is derived from an EMBL/GenBank/DDBJ whole genome shotgun (WGS) entry which is preliminary data.</text>
</comment>
<dbReference type="AlphaFoldDB" id="A0A917WBL3"/>
<dbReference type="RefSeq" id="WP_229673558.1">
    <property type="nucleotide sequence ID" value="NZ_BMNA01000001.1"/>
</dbReference>
<dbReference type="EMBL" id="BMNA01000001">
    <property type="protein sequence ID" value="GGL87319.1"/>
    <property type="molecule type" value="Genomic_DNA"/>
</dbReference>
<dbReference type="Pfam" id="PF03819">
    <property type="entry name" value="MazG"/>
    <property type="match status" value="1"/>
</dbReference>
<organism evidence="3 4">
    <name type="scientific">Nakamurella endophytica</name>
    <dbReference type="NCBI Taxonomy" id="1748367"/>
    <lineage>
        <taxon>Bacteria</taxon>
        <taxon>Bacillati</taxon>
        <taxon>Actinomycetota</taxon>
        <taxon>Actinomycetes</taxon>
        <taxon>Nakamurellales</taxon>
        <taxon>Nakamurellaceae</taxon>
        <taxon>Nakamurella</taxon>
    </lineage>
</organism>
<dbReference type="InterPro" id="IPR048015">
    <property type="entry name" value="NTP-PPase_MazG-like_N"/>
</dbReference>
<sequence>MTLDGAPGSGAPLGAALPGPPADRLAEAVTVMDRLRSPGGCVWDAEQTHASLGRYLVEECYELLEAIEDGDSRAVREELGDVLLQVLFHARIAAETPRDEGGFDIQDVAGALVDKLISRHPHVFGTDGGPVVTSAGDQQRQWDELKRSERGRSGPLAGVATGQPALALAGKLGARAARFGLDVPLPDGDGVAEQIFRLAYAAGAAGEDPETALRAVARGHAAALAAAHRDGGGGEDEAREQGRSGED</sequence>
<dbReference type="GO" id="GO:0006950">
    <property type="term" value="P:response to stress"/>
    <property type="evidence" value="ECO:0007669"/>
    <property type="project" value="UniProtKB-ARBA"/>
</dbReference>
<keyword evidence="4" id="KW-1185">Reference proteome</keyword>
<evidence type="ECO:0000259" key="2">
    <source>
        <dbReference type="Pfam" id="PF03819"/>
    </source>
</evidence>
<dbReference type="InterPro" id="IPR004518">
    <property type="entry name" value="MazG-like_dom"/>
</dbReference>
<dbReference type="FunFam" id="1.10.287.1080:FF:000001">
    <property type="entry name" value="Nucleoside triphosphate pyrophosphohydrolase"/>
    <property type="match status" value="1"/>
</dbReference>
<dbReference type="GO" id="GO:0046052">
    <property type="term" value="P:UTP catabolic process"/>
    <property type="evidence" value="ECO:0007669"/>
    <property type="project" value="TreeGrafter"/>
</dbReference>
<reference evidence="3" key="1">
    <citation type="journal article" date="2014" name="Int. J. Syst. Evol. Microbiol.">
        <title>Complete genome sequence of Corynebacterium casei LMG S-19264T (=DSM 44701T), isolated from a smear-ripened cheese.</title>
        <authorList>
            <consortium name="US DOE Joint Genome Institute (JGI-PGF)"/>
            <person name="Walter F."/>
            <person name="Albersmeier A."/>
            <person name="Kalinowski J."/>
            <person name="Ruckert C."/>
        </authorList>
    </citation>
    <scope>NUCLEOTIDE SEQUENCE</scope>
    <source>
        <strain evidence="3">CGMCC 4.7308</strain>
    </source>
</reference>
<dbReference type="GO" id="GO:0046061">
    <property type="term" value="P:dATP catabolic process"/>
    <property type="evidence" value="ECO:0007669"/>
    <property type="project" value="TreeGrafter"/>
</dbReference>
<dbReference type="GO" id="GO:0046081">
    <property type="term" value="P:dUTP catabolic process"/>
    <property type="evidence" value="ECO:0007669"/>
    <property type="project" value="TreeGrafter"/>
</dbReference>
<evidence type="ECO:0000313" key="3">
    <source>
        <dbReference type="EMBL" id="GGL87319.1"/>
    </source>
</evidence>
<protein>
    <recommendedName>
        <fullName evidence="2">NTP pyrophosphohydrolase MazG-like domain-containing protein</fullName>
    </recommendedName>
</protein>
<dbReference type="PANTHER" id="PTHR30522">
    <property type="entry name" value="NUCLEOSIDE TRIPHOSPHATE PYROPHOSPHOHYDROLASE"/>
    <property type="match status" value="1"/>
</dbReference>
<dbReference type="Proteomes" id="UP000655208">
    <property type="component" value="Unassembled WGS sequence"/>
</dbReference>
<accession>A0A917WBL3</accession>
<feature type="region of interest" description="Disordered" evidence="1">
    <location>
        <begin position="225"/>
        <end position="247"/>
    </location>
</feature>
<evidence type="ECO:0000313" key="4">
    <source>
        <dbReference type="Proteomes" id="UP000655208"/>
    </source>
</evidence>
<dbReference type="GO" id="GO:0006203">
    <property type="term" value="P:dGTP catabolic process"/>
    <property type="evidence" value="ECO:0007669"/>
    <property type="project" value="TreeGrafter"/>
</dbReference>
<gene>
    <name evidence="3" type="ORF">GCM10011594_03590</name>
</gene>
<name>A0A917WBL3_9ACTN</name>
<dbReference type="CDD" id="cd11528">
    <property type="entry name" value="NTP-PPase_MazG_Nterm"/>
    <property type="match status" value="1"/>
</dbReference>
<evidence type="ECO:0000256" key="1">
    <source>
        <dbReference type="SAM" id="MobiDB-lite"/>
    </source>
</evidence>
<dbReference type="Gene3D" id="1.10.287.1080">
    <property type="entry name" value="MazG-like"/>
    <property type="match status" value="1"/>
</dbReference>
<dbReference type="GO" id="GO:0046047">
    <property type="term" value="P:TTP catabolic process"/>
    <property type="evidence" value="ECO:0007669"/>
    <property type="project" value="TreeGrafter"/>
</dbReference>